<evidence type="ECO:0000256" key="8">
    <source>
        <dbReference type="ARBA" id="ARBA00023242"/>
    </source>
</evidence>
<dbReference type="EMBL" id="AMGV01000002">
    <property type="protein sequence ID" value="KEF61330.1"/>
    <property type="molecule type" value="Genomic_DNA"/>
</dbReference>
<dbReference type="GO" id="GO:0033588">
    <property type="term" value="C:elongator holoenzyme complex"/>
    <property type="evidence" value="ECO:0007669"/>
    <property type="project" value="InterPro"/>
</dbReference>
<dbReference type="InterPro" id="IPR027417">
    <property type="entry name" value="P-loop_NTPase"/>
</dbReference>
<dbReference type="Proteomes" id="UP000027920">
    <property type="component" value="Unassembled WGS sequence"/>
</dbReference>
<dbReference type="GO" id="GO:0002098">
    <property type="term" value="P:tRNA wobble uridine modification"/>
    <property type="evidence" value="ECO:0007669"/>
    <property type="project" value="InterPro"/>
</dbReference>
<dbReference type="VEuPathDB" id="FungiDB:A1O9_02895"/>
<sequence>MSHTNIDHRRTHNLLLISKLLNQRDTTSPFTLVLDNLEQTAKPLLREYIRRAKLSKTTSIFLSFETFARPKDVDVFVQCFGKKAPDGILKDVRNALNKAESRRVLVIIDSLTTLSSISAGLGSGLNLVAFLSSLIQSPQESPSQAQAQSQVSLIAVYHSDILISPSSLLDQTHAYCPTPLSLLSYLATTIIRTHCLSILLTEKAARSRSLAAPAFGLGEQMEGVIIGLKPKAWNSRNLKADERGMVLELEHRRKSGRGVLEWYFLPNAPKHSQILGPQAFREVVTLLDDHPLFRRVKEEDNSDQQLSGMTFELGLTDRQRQEREGVVLPYFDAQKSGGGGEGGRILYDMGVEDDFDEEEDEI</sequence>
<dbReference type="GO" id="GO:0005829">
    <property type="term" value="C:cytosol"/>
    <property type="evidence" value="ECO:0007669"/>
    <property type="project" value="TreeGrafter"/>
</dbReference>
<dbReference type="PANTHER" id="PTHR15641:SF1">
    <property type="entry name" value="ELONGATOR COMPLEX PROTEIN 5"/>
    <property type="match status" value="1"/>
</dbReference>
<dbReference type="GO" id="GO:0000049">
    <property type="term" value="F:tRNA binding"/>
    <property type="evidence" value="ECO:0007669"/>
    <property type="project" value="TreeGrafter"/>
</dbReference>
<accession>A0A072Q0D4</accession>
<evidence type="ECO:0000256" key="5">
    <source>
        <dbReference type="ARBA" id="ARBA00020264"/>
    </source>
</evidence>
<comment type="caution">
    <text evidence="9">The sequence shown here is derived from an EMBL/GenBank/DDBJ whole genome shotgun (WGS) entry which is preliminary data.</text>
</comment>
<dbReference type="RefSeq" id="XP_013263920.1">
    <property type="nucleotide sequence ID" value="XM_013408466.1"/>
</dbReference>
<dbReference type="CDD" id="cd19496">
    <property type="entry name" value="Elp5"/>
    <property type="match status" value="1"/>
</dbReference>
<dbReference type="PANTHER" id="PTHR15641">
    <property type="entry name" value="ELONGATOR COMPLEX PROTEIN 5"/>
    <property type="match status" value="1"/>
</dbReference>
<evidence type="ECO:0000313" key="9">
    <source>
        <dbReference type="EMBL" id="KEF61330.1"/>
    </source>
</evidence>
<protein>
    <recommendedName>
        <fullName evidence="5">Elongator complex protein 5</fullName>
    </recommendedName>
</protein>
<evidence type="ECO:0000256" key="4">
    <source>
        <dbReference type="ARBA" id="ARBA00009567"/>
    </source>
</evidence>
<organism evidence="9 10">
    <name type="scientific">Exophiala aquamarina CBS 119918</name>
    <dbReference type="NCBI Taxonomy" id="1182545"/>
    <lineage>
        <taxon>Eukaryota</taxon>
        <taxon>Fungi</taxon>
        <taxon>Dikarya</taxon>
        <taxon>Ascomycota</taxon>
        <taxon>Pezizomycotina</taxon>
        <taxon>Eurotiomycetes</taxon>
        <taxon>Chaetothyriomycetidae</taxon>
        <taxon>Chaetothyriales</taxon>
        <taxon>Herpotrichiellaceae</taxon>
        <taxon>Exophiala</taxon>
    </lineage>
</organism>
<evidence type="ECO:0000313" key="10">
    <source>
        <dbReference type="Proteomes" id="UP000027920"/>
    </source>
</evidence>
<evidence type="ECO:0000256" key="3">
    <source>
        <dbReference type="ARBA" id="ARBA00005043"/>
    </source>
</evidence>
<dbReference type="OrthoDB" id="166907at2759"/>
<dbReference type="InterPro" id="IPR019519">
    <property type="entry name" value="Elp5"/>
</dbReference>
<comment type="similarity">
    <text evidence="4">Belongs to the ELP5 family.</text>
</comment>
<keyword evidence="8" id="KW-0539">Nucleus</keyword>
<reference evidence="9 10" key="1">
    <citation type="submission" date="2013-03" db="EMBL/GenBank/DDBJ databases">
        <title>The Genome Sequence of Exophiala aquamarina CBS 119918.</title>
        <authorList>
            <consortium name="The Broad Institute Genomics Platform"/>
            <person name="Cuomo C."/>
            <person name="de Hoog S."/>
            <person name="Gorbushina A."/>
            <person name="Walker B."/>
            <person name="Young S.K."/>
            <person name="Zeng Q."/>
            <person name="Gargeya S."/>
            <person name="Fitzgerald M."/>
            <person name="Haas B."/>
            <person name="Abouelleil A."/>
            <person name="Allen A.W."/>
            <person name="Alvarado L."/>
            <person name="Arachchi H.M."/>
            <person name="Berlin A.M."/>
            <person name="Chapman S.B."/>
            <person name="Gainer-Dewar J."/>
            <person name="Goldberg J."/>
            <person name="Griggs A."/>
            <person name="Gujja S."/>
            <person name="Hansen M."/>
            <person name="Howarth C."/>
            <person name="Imamovic A."/>
            <person name="Ireland A."/>
            <person name="Larimer J."/>
            <person name="McCowan C."/>
            <person name="Murphy C."/>
            <person name="Pearson M."/>
            <person name="Poon T.W."/>
            <person name="Priest M."/>
            <person name="Roberts A."/>
            <person name="Saif S."/>
            <person name="Shea T."/>
            <person name="Sisk P."/>
            <person name="Sykes S."/>
            <person name="Wortman J."/>
            <person name="Nusbaum C."/>
            <person name="Birren B."/>
        </authorList>
    </citation>
    <scope>NUCLEOTIDE SEQUENCE [LARGE SCALE GENOMIC DNA]</scope>
    <source>
        <strain evidence="9 10">CBS 119918</strain>
    </source>
</reference>
<comment type="subcellular location">
    <subcellularLocation>
        <location evidence="2">Cytoplasm</location>
    </subcellularLocation>
    <subcellularLocation>
        <location evidence="1">Nucleus</location>
    </subcellularLocation>
</comment>
<dbReference type="HOGENOM" id="CLU_050414_0_0_1"/>
<dbReference type="Pfam" id="PF10483">
    <property type="entry name" value="Elong_Iki1"/>
    <property type="match status" value="1"/>
</dbReference>
<keyword evidence="7" id="KW-0819">tRNA processing</keyword>
<gene>
    <name evidence="9" type="ORF">A1O9_02895</name>
</gene>
<keyword evidence="6" id="KW-0963">Cytoplasm</keyword>
<dbReference type="UniPathway" id="UPA00988"/>
<evidence type="ECO:0000256" key="1">
    <source>
        <dbReference type="ARBA" id="ARBA00004123"/>
    </source>
</evidence>
<evidence type="ECO:0000256" key="7">
    <source>
        <dbReference type="ARBA" id="ARBA00022694"/>
    </source>
</evidence>
<evidence type="ECO:0000256" key="6">
    <source>
        <dbReference type="ARBA" id="ARBA00022490"/>
    </source>
</evidence>
<dbReference type="STRING" id="1182545.A0A072Q0D4"/>
<dbReference type="Gene3D" id="3.40.50.300">
    <property type="entry name" value="P-loop containing nucleotide triphosphate hydrolases"/>
    <property type="match status" value="1"/>
</dbReference>
<proteinExistence type="inferred from homology"/>
<comment type="pathway">
    <text evidence="3">tRNA modification; 5-methoxycarbonylmethyl-2-thiouridine-tRNA biosynthesis.</text>
</comment>
<dbReference type="GO" id="GO:0005634">
    <property type="term" value="C:nucleus"/>
    <property type="evidence" value="ECO:0007669"/>
    <property type="project" value="UniProtKB-SubCell"/>
</dbReference>
<dbReference type="GeneID" id="25277836"/>
<evidence type="ECO:0000256" key="2">
    <source>
        <dbReference type="ARBA" id="ARBA00004496"/>
    </source>
</evidence>
<keyword evidence="10" id="KW-1185">Reference proteome</keyword>
<name>A0A072Q0D4_9EURO</name>
<dbReference type="AlphaFoldDB" id="A0A072Q0D4"/>